<dbReference type="Gene3D" id="2.60.40.10">
    <property type="entry name" value="Immunoglobulins"/>
    <property type="match status" value="1"/>
</dbReference>
<dbReference type="InterPro" id="IPR005467">
    <property type="entry name" value="His_kinase_dom"/>
</dbReference>
<dbReference type="Pfam" id="PF13185">
    <property type="entry name" value="GAF_2"/>
    <property type="match status" value="1"/>
</dbReference>
<evidence type="ECO:0000313" key="7">
    <source>
        <dbReference type="EMBL" id="RPE13882.1"/>
    </source>
</evidence>
<dbReference type="CDD" id="cd16917">
    <property type="entry name" value="HATPase_UhpB-NarQ-NarX-like"/>
    <property type="match status" value="1"/>
</dbReference>
<dbReference type="SUPFAM" id="SSF55874">
    <property type="entry name" value="ATPase domain of HSP90 chaperone/DNA topoisomerase II/histidine kinase"/>
    <property type="match status" value="1"/>
</dbReference>
<dbReference type="InterPro" id="IPR011123">
    <property type="entry name" value="Y_Y_Y"/>
</dbReference>
<dbReference type="Gene3D" id="2.130.10.10">
    <property type="entry name" value="YVTN repeat-like/Quinoprotein amine dehydrogenase"/>
    <property type="match status" value="2"/>
</dbReference>
<dbReference type="Gene3D" id="3.30.565.10">
    <property type="entry name" value="Histidine kinase-like ATPase, C-terminal domain"/>
    <property type="match status" value="1"/>
</dbReference>
<evidence type="ECO:0000313" key="8">
    <source>
        <dbReference type="Proteomes" id="UP000278351"/>
    </source>
</evidence>
<keyword evidence="1" id="KW-0808">Transferase</keyword>
<evidence type="ECO:0000256" key="3">
    <source>
        <dbReference type="ARBA" id="ARBA00023012"/>
    </source>
</evidence>
<feature type="domain" description="Histidine kinase" evidence="6">
    <location>
        <begin position="953"/>
        <end position="1142"/>
    </location>
</feature>
<dbReference type="SUPFAM" id="SSF50998">
    <property type="entry name" value="Quinoprotein alcohol dehydrogenase-like"/>
    <property type="match status" value="1"/>
</dbReference>
<dbReference type="GO" id="GO:0046983">
    <property type="term" value="F:protein dimerization activity"/>
    <property type="evidence" value="ECO:0007669"/>
    <property type="project" value="InterPro"/>
</dbReference>
<dbReference type="InterPro" id="IPR036890">
    <property type="entry name" value="HATPase_C_sf"/>
</dbReference>
<dbReference type="SMART" id="SM00065">
    <property type="entry name" value="GAF"/>
    <property type="match status" value="1"/>
</dbReference>
<dbReference type="InterPro" id="IPR003594">
    <property type="entry name" value="HATPase_dom"/>
</dbReference>
<sequence length="1142" mass="129689">MNKKLSSILGLWLFTLCTSAAMAQLPDYHVRLFDDNSGIRTVGLRRITRDRNGFIWLLYHNQVKRFDGKRITVFFPGERLGSILCDRQNRIWVTGIKGLYLFNDDQADFRNVAVDTVWRPSPGNIFELPGQPVQLLTTRGIYTYDSLTGSFRPPAGAFPGAPPFHTRQYSLSTFGNTVFYCAAGNLYRKKPGYCDSLPVSDLYSVNALSEQAALVSNWKNQSFLYDFSAQKISPVNIWQHLPDAADNFLLINDVQPLDASRHLLATSKGLLEYNGVTGKYRACRLFHNGRPLFNQEGLVDLYLDEHRQVWACNDFSLLSFRPGQQEIGLIRNWETDPARYFSNHVRGFAADENGNLWLATINGIAYFDLQRGTIRPVFPTSGASDKMNHPSVRGIAYDGRYVIIGQTNRGVWLYESSTGRYKRPSFPAGPAGDNLRSKLENDFIDQIFTLHNGHHLIAARDGGYLMNGRDYTITPVRFPGEKENLNFCYEDDLHQIWIGTEKSVYCLDSALTLRAALSTRLPGPARCLYQLSGHEYILGTKGLYLLTQKGRQLTLKKLSPHFDRVFIHSVWKDSTDRLWLATDDGLYRYNRLSGKTDFFDQFDNIQGNHFYQNSLYYSRGGVLFLGGFNGINYFRPEAVRAADDSLQVTVTGVRINNEHVAHDSRQGTVRLPYDQNSIDIDFVAPYFSNTGRVQYRYRLAGLDGQWVAHGNNNSVRFSSLPPGAYTFAVAASTSGEKWFEAARPFSFIIRPPFWNTWWFFMIAAAVSTFLLFRLVRRLQEKIRSEKVLNYFATSLYGQNTTEDILWDIAGNCISQLQLEDCVIYEYDEQRGLLVQKAAYGPKNPMKREIINPLEIPLGKGIVGAVARSRRAEIVNNTAKDKRYILDDRQRLSEIAVPILADGKLYGVIDSEHPQRNFYTKRHLQLLTKIAGICAAKISKYMVEEKLRSSIARDLHDEIGSTLTSIDIISKLAMQQMPAHDAAQSHLLRIREHSSRMMESMSDIVWAINPANDTIERIMIRLKEFTAEMLEPARIRYIFNEDGQLDNIRLNPGQRKDIYLIYKEAINNIVKYSEATGVHIKLRRERDTMHMVIADDGRGFDVSGTGSGNGIRNMHNRAAALNGTLVIRSIQGGGTTIALQWPV</sequence>
<dbReference type="InterPro" id="IPR029016">
    <property type="entry name" value="GAF-like_dom_sf"/>
</dbReference>
<feature type="chain" id="PRO_5018030404" evidence="5">
    <location>
        <begin position="24"/>
        <end position="1142"/>
    </location>
</feature>
<keyword evidence="5" id="KW-0732">Signal</keyword>
<accession>A0A3N4PYS3</accession>
<comment type="caution">
    <text evidence="7">The sequence shown here is derived from an EMBL/GenBank/DDBJ whole genome shotgun (WGS) entry which is preliminary data.</text>
</comment>
<keyword evidence="3" id="KW-0902">Two-component regulatory system</keyword>
<name>A0A3N4PYS3_9BACT</name>
<dbReference type="RefSeq" id="WP_123846395.1">
    <property type="nucleotide sequence ID" value="NZ_RPDH01000001.1"/>
</dbReference>
<gene>
    <name evidence="7" type="ORF">EGT74_10325</name>
</gene>
<keyword evidence="4" id="KW-1133">Transmembrane helix</keyword>
<dbReference type="InterPro" id="IPR050482">
    <property type="entry name" value="Sensor_HK_TwoCompSys"/>
</dbReference>
<evidence type="ECO:0000256" key="5">
    <source>
        <dbReference type="SAM" id="SignalP"/>
    </source>
</evidence>
<dbReference type="SUPFAM" id="SSF55781">
    <property type="entry name" value="GAF domain-like"/>
    <property type="match status" value="1"/>
</dbReference>
<organism evidence="7 8">
    <name type="scientific">Chitinophaga lutea</name>
    <dbReference type="NCBI Taxonomy" id="2488634"/>
    <lineage>
        <taxon>Bacteria</taxon>
        <taxon>Pseudomonadati</taxon>
        <taxon>Bacteroidota</taxon>
        <taxon>Chitinophagia</taxon>
        <taxon>Chitinophagales</taxon>
        <taxon>Chitinophagaceae</taxon>
        <taxon>Chitinophaga</taxon>
    </lineage>
</organism>
<feature type="transmembrane region" description="Helical" evidence="4">
    <location>
        <begin position="757"/>
        <end position="775"/>
    </location>
</feature>
<evidence type="ECO:0000256" key="2">
    <source>
        <dbReference type="ARBA" id="ARBA00022777"/>
    </source>
</evidence>
<proteinExistence type="predicted"/>
<evidence type="ECO:0000256" key="1">
    <source>
        <dbReference type="ARBA" id="ARBA00022679"/>
    </source>
</evidence>
<dbReference type="SMART" id="SM00387">
    <property type="entry name" value="HATPase_c"/>
    <property type="match status" value="1"/>
</dbReference>
<dbReference type="GO" id="GO:0016020">
    <property type="term" value="C:membrane"/>
    <property type="evidence" value="ECO:0007669"/>
    <property type="project" value="InterPro"/>
</dbReference>
<dbReference type="Pfam" id="PF02518">
    <property type="entry name" value="HATPase_c"/>
    <property type="match status" value="1"/>
</dbReference>
<dbReference type="InterPro" id="IPR011047">
    <property type="entry name" value="Quinoprotein_ADH-like_sf"/>
</dbReference>
<dbReference type="Proteomes" id="UP000278351">
    <property type="component" value="Unassembled WGS sequence"/>
</dbReference>
<dbReference type="InterPro" id="IPR011712">
    <property type="entry name" value="Sig_transdc_His_kin_sub3_dim/P"/>
</dbReference>
<dbReference type="InterPro" id="IPR013783">
    <property type="entry name" value="Ig-like_fold"/>
</dbReference>
<keyword evidence="2" id="KW-0418">Kinase</keyword>
<reference evidence="7 8" key="1">
    <citation type="submission" date="2018-11" db="EMBL/GenBank/DDBJ databases">
        <title>Chitinophaga lutea sp.nov., isolate from arsenic contaminated soil.</title>
        <authorList>
            <person name="Zong Y."/>
        </authorList>
    </citation>
    <scope>NUCLEOTIDE SEQUENCE [LARGE SCALE GENOMIC DNA]</scope>
    <source>
        <strain evidence="7 8">ZY74</strain>
    </source>
</reference>
<dbReference type="InterPro" id="IPR003018">
    <property type="entry name" value="GAF"/>
</dbReference>
<dbReference type="Gene3D" id="1.20.5.1930">
    <property type="match status" value="1"/>
</dbReference>
<dbReference type="AlphaFoldDB" id="A0A3N4PYS3"/>
<dbReference type="Pfam" id="PF07495">
    <property type="entry name" value="Y_Y_Y"/>
    <property type="match status" value="1"/>
</dbReference>
<dbReference type="Pfam" id="PF07730">
    <property type="entry name" value="HisKA_3"/>
    <property type="match status" value="1"/>
</dbReference>
<dbReference type="InterPro" id="IPR015943">
    <property type="entry name" value="WD40/YVTN_repeat-like_dom_sf"/>
</dbReference>
<keyword evidence="4" id="KW-0472">Membrane</keyword>
<dbReference type="Gene3D" id="3.30.450.40">
    <property type="match status" value="1"/>
</dbReference>
<dbReference type="PANTHER" id="PTHR24421">
    <property type="entry name" value="NITRATE/NITRITE SENSOR PROTEIN NARX-RELATED"/>
    <property type="match status" value="1"/>
</dbReference>
<protein>
    <submittedName>
        <fullName evidence="7">GAF domain-containing protein</fullName>
    </submittedName>
</protein>
<dbReference type="OrthoDB" id="9809670at2"/>
<evidence type="ECO:0000259" key="6">
    <source>
        <dbReference type="PROSITE" id="PS50109"/>
    </source>
</evidence>
<feature type="signal peptide" evidence="5">
    <location>
        <begin position="1"/>
        <end position="23"/>
    </location>
</feature>
<keyword evidence="4" id="KW-0812">Transmembrane</keyword>
<dbReference type="GO" id="GO:0000155">
    <property type="term" value="F:phosphorelay sensor kinase activity"/>
    <property type="evidence" value="ECO:0007669"/>
    <property type="project" value="InterPro"/>
</dbReference>
<keyword evidence="8" id="KW-1185">Reference proteome</keyword>
<dbReference type="PANTHER" id="PTHR24421:SF63">
    <property type="entry name" value="SENSOR HISTIDINE KINASE DESK"/>
    <property type="match status" value="1"/>
</dbReference>
<evidence type="ECO:0000256" key="4">
    <source>
        <dbReference type="SAM" id="Phobius"/>
    </source>
</evidence>
<dbReference type="EMBL" id="RPDH01000001">
    <property type="protein sequence ID" value="RPE13882.1"/>
    <property type="molecule type" value="Genomic_DNA"/>
</dbReference>
<dbReference type="PROSITE" id="PS50109">
    <property type="entry name" value="HIS_KIN"/>
    <property type="match status" value="1"/>
</dbReference>